<evidence type="ECO:0000256" key="1">
    <source>
        <dbReference type="ARBA" id="ARBA00001947"/>
    </source>
</evidence>
<evidence type="ECO:0000313" key="15">
    <source>
        <dbReference type="Proteomes" id="UP001165122"/>
    </source>
</evidence>
<dbReference type="Pfam" id="PF22456">
    <property type="entry name" value="PqqF-like_C_4"/>
    <property type="match status" value="1"/>
</dbReference>
<evidence type="ECO:0008006" key="16">
    <source>
        <dbReference type="Google" id="ProtNLM"/>
    </source>
</evidence>
<feature type="domain" description="Peptidase M16 C-terminal" evidence="11">
    <location>
        <begin position="255"/>
        <end position="429"/>
    </location>
</feature>
<dbReference type="Gene3D" id="3.30.830.10">
    <property type="entry name" value="Metalloenzyme, LuxS/M16 peptidase-like"/>
    <property type="match status" value="4"/>
</dbReference>
<dbReference type="InterPro" id="IPR007863">
    <property type="entry name" value="Peptidase_M16_C"/>
</dbReference>
<dbReference type="Pfam" id="PF00675">
    <property type="entry name" value="Peptidase_M16"/>
    <property type="match status" value="1"/>
</dbReference>
<evidence type="ECO:0000259" key="12">
    <source>
        <dbReference type="Pfam" id="PF16187"/>
    </source>
</evidence>
<dbReference type="InterPro" id="IPR054734">
    <property type="entry name" value="PqqF-like_C_4"/>
</dbReference>
<dbReference type="EMBL" id="BRXW01000021">
    <property type="protein sequence ID" value="GMI00269.1"/>
    <property type="molecule type" value="Genomic_DNA"/>
</dbReference>
<sequence length="1100" mass="123384">MRLLFTLLLITSCEAFATPSPTKPSFTSSLKSSTTNSPPPLPTQTPPLYTTLSHDESFKRPLLDPRSYRLIKIDSNDLEVLLVSHPDSDIESASTHVKCGHFMDPVSRPGLAHFHEHMLFLGTEKYPGEDDYEAYLAENGGMSNAYTDMEDTNYYFSLNTQNPDGLRNALDRLSRFFIDPLFTPDAVERELLAVDSEFYNSVNDDNWRSFQLMKHTCNQQHPFSKFGCGNYKTLTNGGDKNLGEASKNGIGSNPRDELKKFWEEQYHAGNVRLVVVGKNSLDELSEMVSETFSEVRPAPPNFEPYSGTPNQKVFPENTCLGLIREVKPVKDRRSIKISFDIPSCKTDGARESKPHRILSHLIGYEGPGSFHDVMVGEGLVRGVSAGIGIDGSDFSLFTISIGLTEKGSLSTDKIIESFFEWLALIKSTPLELFEEYHEEQRSSANMFFKFSENGDPTSFASGSAETLFKYPASEVLTGPSLLKEFNKPLFKSYLSRFDPSNCIITITDPSLEPEAPPSKAEKLVTASTENWDVEPWYRAPYRQAFLSAEAKEKLANPASTGGFKLPSKNPFIPDDFSIIKADGSRAQPEELVTKTVQAQESPEPPSHRKLYPNVRLFFKNMATQYPTPKAVSYVHLTSPTTYSSARAMTLMRIFERVLREDLNTYSYDASLAGLNYNVACHPTGFRIVVSGWSEKLEELMETVVGRIKTLIDDMINHGGEATPLSRSFDTQAEGLRIETQNFGLDPPYEIANYNSRYLLEDKVWHVDEYEEEMKAGIKINECGDIAKECFMGKLNVNSLYMGNVDEAGAERMVEIVEKNFKLSEDQLEFDDFPQFHSLQMPTKSEAAKMFDCDENDVVFPIVVQEVAKSTDESNSAIEYNLQAGSEADLGFEGVAILELIGHIAYTSAYNQLRTKEQLGYIVSAYLRKTQGGGMGLGITIQSQEKSPPELQERIEDWLRLFRKELEEISEDRVKAEGAAVVAQLTEKDMKLSHSVGKAWGEISAHEMNPGGKLCWNRLEKIADAIKNEPDLKKKVLEKWDEWFEGDGVRGMVAWIWEGGEEGEKEFEEREGKAGIWSSRKEVLEKKGALSKFSNSGLTEG</sequence>
<dbReference type="InterPro" id="IPR050626">
    <property type="entry name" value="Peptidase_M16"/>
</dbReference>
<name>A0A9W7C8U9_9STRA</name>
<gene>
    <name evidence="14" type="ORF">TrLO_g11339</name>
</gene>
<dbReference type="GO" id="GO:0005829">
    <property type="term" value="C:cytosol"/>
    <property type="evidence" value="ECO:0007669"/>
    <property type="project" value="TreeGrafter"/>
</dbReference>
<dbReference type="Proteomes" id="UP001165122">
    <property type="component" value="Unassembled WGS sequence"/>
</dbReference>
<evidence type="ECO:0000256" key="3">
    <source>
        <dbReference type="ARBA" id="ARBA00022670"/>
    </source>
</evidence>
<dbReference type="GO" id="GO:0005739">
    <property type="term" value="C:mitochondrion"/>
    <property type="evidence" value="ECO:0007669"/>
    <property type="project" value="TreeGrafter"/>
</dbReference>
<feature type="domain" description="Peptidase M16 middle/third" evidence="12">
    <location>
        <begin position="448"/>
        <end position="770"/>
    </location>
</feature>
<dbReference type="InterPro" id="IPR011249">
    <property type="entry name" value="Metalloenz_LuxS/M16"/>
</dbReference>
<dbReference type="FunFam" id="3.30.830.10:FF:000012">
    <property type="entry name" value="Protease 3"/>
    <property type="match status" value="1"/>
</dbReference>
<dbReference type="PANTHER" id="PTHR43690:SF18">
    <property type="entry name" value="INSULIN-DEGRADING ENZYME-RELATED"/>
    <property type="match status" value="1"/>
</dbReference>
<dbReference type="SUPFAM" id="SSF63411">
    <property type="entry name" value="LuxS/MPP-like metallohydrolase"/>
    <property type="match status" value="4"/>
</dbReference>
<evidence type="ECO:0000259" key="10">
    <source>
        <dbReference type="Pfam" id="PF00675"/>
    </source>
</evidence>
<feature type="domain" description="Peptidase M16 N-terminal" evidence="10">
    <location>
        <begin position="80"/>
        <end position="205"/>
    </location>
</feature>
<evidence type="ECO:0000256" key="5">
    <source>
        <dbReference type="ARBA" id="ARBA00022801"/>
    </source>
</evidence>
<dbReference type="GO" id="GO:0051603">
    <property type="term" value="P:proteolysis involved in protein catabolic process"/>
    <property type="evidence" value="ECO:0007669"/>
    <property type="project" value="TreeGrafter"/>
</dbReference>
<evidence type="ECO:0000259" key="13">
    <source>
        <dbReference type="Pfam" id="PF22456"/>
    </source>
</evidence>
<comment type="caution">
    <text evidence="14">The sequence shown here is derived from an EMBL/GenBank/DDBJ whole genome shotgun (WGS) entry which is preliminary data.</text>
</comment>
<accession>A0A9W7C8U9</accession>
<dbReference type="GO" id="GO:0046872">
    <property type="term" value="F:metal ion binding"/>
    <property type="evidence" value="ECO:0007669"/>
    <property type="project" value="UniProtKB-KW"/>
</dbReference>
<evidence type="ECO:0000256" key="4">
    <source>
        <dbReference type="ARBA" id="ARBA00022723"/>
    </source>
</evidence>
<evidence type="ECO:0000259" key="11">
    <source>
        <dbReference type="Pfam" id="PF05193"/>
    </source>
</evidence>
<comment type="cofactor">
    <cofactor evidence="1">
        <name>Zn(2+)</name>
        <dbReference type="ChEBI" id="CHEBI:29105"/>
    </cofactor>
</comment>
<evidence type="ECO:0000256" key="2">
    <source>
        <dbReference type="ARBA" id="ARBA00007261"/>
    </source>
</evidence>
<feature type="signal peptide" evidence="9">
    <location>
        <begin position="1"/>
        <end position="15"/>
    </location>
</feature>
<feature type="domain" description="Coenzyme PQQ synthesis protein F-like C-terminal lobe" evidence="13">
    <location>
        <begin position="899"/>
        <end position="999"/>
    </location>
</feature>
<keyword evidence="5" id="KW-0378">Hydrolase</keyword>
<evidence type="ECO:0000256" key="8">
    <source>
        <dbReference type="SAM" id="MobiDB-lite"/>
    </source>
</evidence>
<keyword evidence="6" id="KW-0862">Zinc</keyword>
<evidence type="ECO:0000256" key="7">
    <source>
        <dbReference type="ARBA" id="ARBA00023049"/>
    </source>
</evidence>
<reference evidence="15" key="1">
    <citation type="journal article" date="2023" name="Commun. Biol.">
        <title>Genome analysis of Parmales, the sister group of diatoms, reveals the evolutionary specialization of diatoms from phago-mixotrophs to photoautotrophs.</title>
        <authorList>
            <person name="Ban H."/>
            <person name="Sato S."/>
            <person name="Yoshikawa S."/>
            <person name="Yamada K."/>
            <person name="Nakamura Y."/>
            <person name="Ichinomiya M."/>
            <person name="Sato N."/>
            <person name="Blanc-Mathieu R."/>
            <person name="Endo H."/>
            <person name="Kuwata A."/>
            <person name="Ogata H."/>
        </authorList>
    </citation>
    <scope>NUCLEOTIDE SEQUENCE [LARGE SCALE GENOMIC DNA]</scope>
    <source>
        <strain evidence="15">NIES 3700</strain>
    </source>
</reference>
<dbReference type="InterPro" id="IPR011765">
    <property type="entry name" value="Pept_M16_N"/>
</dbReference>
<keyword evidence="3" id="KW-0645">Protease</keyword>
<dbReference type="Pfam" id="PF16187">
    <property type="entry name" value="Peptidase_M16_M"/>
    <property type="match status" value="1"/>
</dbReference>
<feature type="region of interest" description="Disordered" evidence="8">
    <location>
        <begin position="19"/>
        <end position="52"/>
    </location>
</feature>
<organism evidence="14 15">
    <name type="scientific">Triparma laevis f. longispina</name>
    <dbReference type="NCBI Taxonomy" id="1714387"/>
    <lineage>
        <taxon>Eukaryota</taxon>
        <taxon>Sar</taxon>
        <taxon>Stramenopiles</taxon>
        <taxon>Ochrophyta</taxon>
        <taxon>Bolidophyceae</taxon>
        <taxon>Parmales</taxon>
        <taxon>Triparmaceae</taxon>
        <taxon>Triparma</taxon>
    </lineage>
</organism>
<dbReference type="OrthoDB" id="952271at2759"/>
<protein>
    <recommendedName>
        <fullName evidence="16">Insulysin</fullName>
    </recommendedName>
</protein>
<proteinExistence type="inferred from homology"/>
<keyword evidence="7" id="KW-0482">Metalloprotease</keyword>
<dbReference type="GO" id="GO:0004222">
    <property type="term" value="F:metalloendopeptidase activity"/>
    <property type="evidence" value="ECO:0007669"/>
    <property type="project" value="TreeGrafter"/>
</dbReference>
<dbReference type="PANTHER" id="PTHR43690">
    <property type="entry name" value="NARDILYSIN"/>
    <property type="match status" value="1"/>
</dbReference>
<keyword evidence="15" id="KW-1185">Reference proteome</keyword>
<evidence type="ECO:0000256" key="9">
    <source>
        <dbReference type="SAM" id="SignalP"/>
    </source>
</evidence>
<feature type="compositionally biased region" description="Low complexity" evidence="8">
    <location>
        <begin position="19"/>
        <end position="36"/>
    </location>
</feature>
<evidence type="ECO:0000313" key="14">
    <source>
        <dbReference type="EMBL" id="GMI00269.1"/>
    </source>
</evidence>
<dbReference type="Pfam" id="PF05193">
    <property type="entry name" value="Peptidase_M16_C"/>
    <property type="match status" value="1"/>
</dbReference>
<comment type="similarity">
    <text evidence="2">Belongs to the peptidase M16 family.</text>
</comment>
<feature type="chain" id="PRO_5040910989" description="Insulysin" evidence="9">
    <location>
        <begin position="16"/>
        <end position="1100"/>
    </location>
</feature>
<dbReference type="GO" id="GO:0043171">
    <property type="term" value="P:peptide catabolic process"/>
    <property type="evidence" value="ECO:0007669"/>
    <property type="project" value="TreeGrafter"/>
</dbReference>
<keyword evidence="9" id="KW-0732">Signal</keyword>
<evidence type="ECO:0000256" key="6">
    <source>
        <dbReference type="ARBA" id="ARBA00022833"/>
    </source>
</evidence>
<keyword evidence="4" id="KW-0479">Metal-binding</keyword>
<dbReference type="InterPro" id="IPR032632">
    <property type="entry name" value="Peptidase_M16_M"/>
</dbReference>
<dbReference type="AlphaFoldDB" id="A0A9W7C8U9"/>